<dbReference type="PANTHER" id="PTHR30189:SF1">
    <property type="entry name" value="LPS-ASSEMBLY PROTEIN LPTD"/>
    <property type="match status" value="1"/>
</dbReference>
<protein>
    <submittedName>
        <fullName evidence="3">LPS-assembly protein</fullName>
    </submittedName>
</protein>
<feature type="domain" description="LptD C-terminal" evidence="2">
    <location>
        <begin position="373"/>
        <end position="758"/>
    </location>
</feature>
<evidence type="ECO:0000259" key="2">
    <source>
        <dbReference type="Pfam" id="PF04453"/>
    </source>
</evidence>
<comment type="caution">
    <text evidence="3">The sequence shown here is derived from an EMBL/GenBank/DDBJ whole genome shotgun (WGS) entry which is preliminary data.</text>
</comment>
<dbReference type="AlphaFoldDB" id="A0A7W8E4N1"/>
<dbReference type="GO" id="GO:0009279">
    <property type="term" value="C:cell outer membrane"/>
    <property type="evidence" value="ECO:0007669"/>
    <property type="project" value="InterPro"/>
</dbReference>
<dbReference type="InterPro" id="IPR020889">
    <property type="entry name" value="LipoPS_assembly_LptD"/>
</dbReference>
<dbReference type="InterPro" id="IPR007543">
    <property type="entry name" value="LptD_C"/>
</dbReference>
<dbReference type="Proteomes" id="UP000540989">
    <property type="component" value="Unassembled WGS sequence"/>
</dbReference>
<accession>A0A7W8E4N1</accession>
<evidence type="ECO:0000256" key="1">
    <source>
        <dbReference type="SAM" id="MobiDB-lite"/>
    </source>
</evidence>
<reference evidence="3 4" key="1">
    <citation type="submission" date="2020-08" db="EMBL/GenBank/DDBJ databases">
        <title>Genomic Encyclopedia of Type Strains, Phase IV (KMG-V): Genome sequencing to study the core and pangenomes of soil and plant-associated prokaryotes.</title>
        <authorList>
            <person name="Whitman W."/>
        </authorList>
    </citation>
    <scope>NUCLEOTIDE SEQUENCE [LARGE SCALE GENOMIC DNA]</scope>
    <source>
        <strain evidence="3 4">M8UP14</strain>
    </source>
</reference>
<dbReference type="HAMAP" id="MF_01411">
    <property type="entry name" value="LPS_assembly_LptD"/>
    <property type="match status" value="1"/>
</dbReference>
<dbReference type="Pfam" id="PF04453">
    <property type="entry name" value="LptD"/>
    <property type="match status" value="1"/>
</dbReference>
<dbReference type="PANTHER" id="PTHR30189">
    <property type="entry name" value="LPS-ASSEMBLY PROTEIN"/>
    <property type="match status" value="1"/>
</dbReference>
<dbReference type="InterPro" id="IPR050218">
    <property type="entry name" value="LptD"/>
</dbReference>
<dbReference type="RefSeq" id="WP_184215960.1">
    <property type="nucleotide sequence ID" value="NZ_JACHIP010000002.1"/>
</dbReference>
<dbReference type="GO" id="GO:1990351">
    <property type="term" value="C:transporter complex"/>
    <property type="evidence" value="ECO:0007669"/>
    <property type="project" value="TreeGrafter"/>
</dbReference>
<gene>
    <name evidence="3" type="ORF">HDF16_002005</name>
</gene>
<evidence type="ECO:0000313" key="4">
    <source>
        <dbReference type="Proteomes" id="UP000540989"/>
    </source>
</evidence>
<organism evidence="3 4">
    <name type="scientific">Granulicella aggregans</name>
    <dbReference type="NCBI Taxonomy" id="474949"/>
    <lineage>
        <taxon>Bacteria</taxon>
        <taxon>Pseudomonadati</taxon>
        <taxon>Acidobacteriota</taxon>
        <taxon>Terriglobia</taxon>
        <taxon>Terriglobales</taxon>
        <taxon>Acidobacteriaceae</taxon>
        <taxon>Granulicella</taxon>
    </lineage>
</organism>
<dbReference type="GO" id="GO:0043165">
    <property type="term" value="P:Gram-negative-bacterium-type cell outer membrane assembly"/>
    <property type="evidence" value="ECO:0007669"/>
    <property type="project" value="InterPro"/>
</dbReference>
<feature type="region of interest" description="Disordered" evidence="1">
    <location>
        <begin position="643"/>
        <end position="664"/>
    </location>
</feature>
<dbReference type="GO" id="GO:0015920">
    <property type="term" value="P:lipopolysaccharide transport"/>
    <property type="evidence" value="ECO:0007669"/>
    <property type="project" value="InterPro"/>
</dbReference>
<keyword evidence="4" id="KW-1185">Reference proteome</keyword>
<dbReference type="EMBL" id="JACHIP010000002">
    <property type="protein sequence ID" value="MBB5057320.1"/>
    <property type="molecule type" value="Genomic_DNA"/>
</dbReference>
<sequence>MDFSKRSLRGYALFISITLFAVNSELLVGQELASSLPPDGVGQSSSSLAPDGDGQLPYPAAVVVPGKNQGTPVKIESTNPQTRVGSLYTLDKDVVITYGDRIIKADHVEYDSDTGEVRAAGHLEVTGGENLEYIRASRGEFNVQTQTGRFYDVMGSVGLPKGSANRPATGPVAGPMPGSRQVYDNGNPFLFSGRIVIKRGPAAYDVIDGSVTSCQLAKPDWVLDAALFSIDGPKAKAKNSVFRLLNVPLLYLPYVTHPVDPQARQSGLLIPTLGYSGGHKGFVLGEEIYVVLGRSMDLTFGSTYYSERGFAENGTFRYRGLGQNFVTARFSALQDRGFTPTGGVYTNQGGQDMVLKARYDVAPRSSAQTRLVADAEYLSSYIYREAFTENFNQAVTTDILSTLYAVRNADGYSASFRADRYQGLKPAPQTAAQAAAGDAIQNSQVTIFHIPALALTTTDHVLGGGAASHVIWNLDTSIGGLKRTQPAFTTSGVGRVDIHPEVAVPFTLGGLHLRPSLAVRETAYTRSRLTPFVPGTTPVETAGGYARTDLEAGMEIRPAVLERTFDTPFTQRVFGGQVKHTIEPEASYRFVTGINNFGGVLRFDDNDVVSNTNQLEYGVTQRLFLKSSHLATKVRACKATETPDAVDDNLPDDDPNGKPASETRRCNSREFFSWRLAQRVYFDDSFGGAVANGRRNILESTLSFSGIAFLTQPRSTSPLISRIRVRPSERLDFEWDFDYDTKQGKFTTSNIFTDVHQGNIFAGFSYAGLSAPGRFDTNGTQNSTTEFSQMRVLAGYGMPTKAGLSVAANAGIDLNLGSFQYASVETSYNWNCCGFSAEYRKYQLGSVRNEPAYKFNFTLANIGTAGNLRRAERLF</sequence>
<proteinExistence type="inferred from homology"/>
<name>A0A7W8E4N1_9BACT</name>
<feature type="compositionally biased region" description="Acidic residues" evidence="1">
    <location>
        <begin position="644"/>
        <end position="654"/>
    </location>
</feature>
<evidence type="ECO:0000313" key="3">
    <source>
        <dbReference type="EMBL" id="MBB5057320.1"/>
    </source>
</evidence>